<evidence type="ECO:0000256" key="2">
    <source>
        <dbReference type="ARBA" id="ARBA00022679"/>
    </source>
</evidence>
<dbReference type="InterPro" id="IPR011004">
    <property type="entry name" value="Trimer_LpxA-like_sf"/>
</dbReference>
<dbReference type="InterPro" id="IPR051159">
    <property type="entry name" value="Hexapeptide_acetyltransf"/>
</dbReference>
<evidence type="ECO:0000256" key="4">
    <source>
        <dbReference type="ARBA" id="ARBA00023315"/>
    </source>
</evidence>
<dbReference type="AlphaFoldDB" id="A0A9D1PXY3"/>
<dbReference type="SUPFAM" id="SSF51161">
    <property type="entry name" value="Trimeric LpxA-like enzymes"/>
    <property type="match status" value="1"/>
</dbReference>
<comment type="caution">
    <text evidence="5">The sequence shown here is derived from an EMBL/GenBank/DDBJ whole genome shotgun (WGS) entry which is preliminary data.</text>
</comment>
<dbReference type="Pfam" id="PF00132">
    <property type="entry name" value="Hexapep"/>
    <property type="match status" value="1"/>
</dbReference>
<reference evidence="5" key="2">
    <citation type="submission" date="2021-04" db="EMBL/GenBank/DDBJ databases">
        <authorList>
            <person name="Gilroy R."/>
        </authorList>
    </citation>
    <scope>NUCLEOTIDE SEQUENCE</scope>
    <source>
        <strain evidence="5">ChiHecec2B26-446</strain>
    </source>
</reference>
<organism evidence="5 6">
    <name type="scientific">Candidatus Desulfovibrio intestinipullorum</name>
    <dbReference type="NCBI Taxonomy" id="2838536"/>
    <lineage>
        <taxon>Bacteria</taxon>
        <taxon>Pseudomonadati</taxon>
        <taxon>Thermodesulfobacteriota</taxon>
        <taxon>Desulfovibrionia</taxon>
        <taxon>Desulfovibrionales</taxon>
        <taxon>Desulfovibrionaceae</taxon>
        <taxon>Desulfovibrio</taxon>
    </lineage>
</organism>
<protein>
    <submittedName>
        <fullName evidence="5">Acyltransferase</fullName>
    </submittedName>
</protein>
<dbReference type="CDD" id="cd04647">
    <property type="entry name" value="LbH_MAT_like"/>
    <property type="match status" value="1"/>
</dbReference>
<dbReference type="InterPro" id="IPR001451">
    <property type="entry name" value="Hexapep"/>
</dbReference>
<proteinExistence type="inferred from homology"/>
<dbReference type="Gene3D" id="2.160.10.10">
    <property type="entry name" value="Hexapeptide repeat proteins"/>
    <property type="match status" value="1"/>
</dbReference>
<dbReference type="PANTHER" id="PTHR23416:SF23">
    <property type="entry name" value="ACETYLTRANSFERASE C18B11.09C-RELATED"/>
    <property type="match status" value="1"/>
</dbReference>
<evidence type="ECO:0000313" key="6">
    <source>
        <dbReference type="Proteomes" id="UP000886752"/>
    </source>
</evidence>
<dbReference type="PANTHER" id="PTHR23416">
    <property type="entry name" value="SIALIC ACID SYNTHASE-RELATED"/>
    <property type="match status" value="1"/>
</dbReference>
<dbReference type="EMBL" id="DXHV01000077">
    <property type="protein sequence ID" value="HIW01343.1"/>
    <property type="molecule type" value="Genomic_DNA"/>
</dbReference>
<evidence type="ECO:0000256" key="3">
    <source>
        <dbReference type="ARBA" id="ARBA00022737"/>
    </source>
</evidence>
<comment type="similarity">
    <text evidence="1">Belongs to the transferase hexapeptide repeat family.</text>
</comment>
<reference evidence="5" key="1">
    <citation type="journal article" date="2021" name="PeerJ">
        <title>Extensive microbial diversity within the chicken gut microbiome revealed by metagenomics and culture.</title>
        <authorList>
            <person name="Gilroy R."/>
            <person name="Ravi A."/>
            <person name="Getino M."/>
            <person name="Pursley I."/>
            <person name="Horton D.L."/>
            <person name="Alikhan N.F."/>
            <person name="Baker D."/>
            <person name="Gharbi K."/>
            <person name="Hall N."/>
            <person name="Watson M."/>
            <person name="Adriaenssens E.M."/>
            <person name="Foster-Nyarko E."/>
            <person name="Jarju S."/>
            <person name="Secka A."/>
            <person name="Antonio M."/>
            <person name="Oren A."/>
            <person name="Chaudhuri R.R."/>
            <person name="La Ragione R."/>
            <person name="Hildebrand F."/>
            <person name="Pallen M.J."/>
        </authorList>
    </citation>
    <scope>NUCLEOTIDE SEQUENCE</scope>
    <source>
        <strain evidence="5">ChiHecec2B26-446</strain>
    </source>
</reference>
<keyword evidence="3" id="KW-0677">Repeat</keyword>
<dbReference type="InterPro" id="IPR018357">
    <property type="entry name" value="Hexapep_transf_CS"/>
</dbReference>
<keyword evidence="2" id="KW-0808">Transferase</keyword>
<gene>
    <name evidence="5" type="ORF">H9894_09195</name>
</gene>
<dbReference type="Proteomes" id="UP000886752">
    <property type="component" value="Unassembled WGS sequence"/>
</dbReference>
<name>A0A9D1PXY3_9BACT</name>
<dbReference type="PROSITE" id="PS00101">
    <property type="entry name" value="HEXAPEP_TRANSFERASES"/>
    <property type="match status" value="1"/>
</dbReference>
<accession>A0A9D1PXY3</accession>
<evidence type="ECO:0000256" key="1">
    <source>
        <dbReference type="ARBA" id="ARBA00007274"/>
    </source>
</evidence>
<evidence type="ECO:0000313" key="5">
    <source>
        <dbReference type="EMBL" id="HIW01343.1"/>
    </source>
</evidence>
<keyword evidence="4 5" id="KW-0012">Acyltransferase</keyword>
<sequence length="217" mass="22915">MFRFLKKALERGLTLPNVASYVSLQTLRLFGAALGSLRLALKARLLGVELGSNVRAHGPVGLMRWPGSRIVLGDNVQMISSWRRATASALSHPVRLRTFAPGACISIGSGCELSGTSITCRSTSITLGKDVLIAPDVIIVDSDFHAPWPVEQRKTDPGLERDRPVVIGDGAWIGMRSIILKGVTIGEGAIIGAGSVVTRDVPANAVACGVPARVVSK</sequence>
<dbReference type="GO" id="GO:0008374">
    <property type="term" value="F:O-acyltransferase activity"/>
    <property type="evidence" value="ECO:0007669"/>
    <property type="project" value="TreeGrafter"/>
</dbReference>